<dbReference type="Gene3D" id="3.40.50.2300">
    <property type="match status" value="2"/>
</dbReference>
<keyword evidence="5" id="KW-1185">Reference proteome</keyword>
<evidence type="ECO:0000256" key="2">
    <source>
        <dbReference type="SAM" id="MobiDB-lite"/>
    </source>
</evidence>
<protein>
    <recommendedName>
        <fullName evidence="6">Penicillin-binding protein activator</fullName>
    </recommendedName>
</protein>
<dbReference type="EMBL" id="FZOA01000001">
    <property type="protein sequence ID" value="SNR63742.1"/>
    <property type="molecule type" value="Genomic_DNA"/>
</dbReference>
<evidence type="ECO:0000256" key="3">
    <source>
        <dbReference type="SAM" id="SignalP"/>
    </source>
</evidence>
<keyword evidence="3" id="KW-0732">Signal</keyword>
<name>A0A238XYE2_9PROT</name>
<feature type="compositionally biased region" description="Acidic residues" evidence="2">
    <location>
        <begin position="390"/>
        <end position="399"/>
    </location>
</feature>
<dbReference type="PANTHER" id="PTHR38038">
    <property type="entry name" value="PENICILLIN-BINDING PROTEIN ACTIVATOR LPOA"/>
    <property type="match status" value="1"/>
</dbReference>
<proteinExistence type="predicted"/>
<feature type="region of interest" description="Disordered" evidence="2">
    <location>
        <begin position="379"/>
        <end position="409"/>
    </location>
</feature>
<feature type="chain" id="PRO_5012692327" description="Penicillin-binding protein activator" evidence="3">
    <location>
        <begin position="25"/>
        <end position="551"/>
    </location>
</feature>
<evidence type="ECO:0000313" key="5">
    <source>
        <dbReference type="Proteomes" id="UP000198305"/>
    </source>
</evidence>
<organism evidence="4 5">
    <name type="scientific">Methylobacillus rhizosphaerae</name>
    <dbReference type="NCBI Taxonomy" id="551994"/>
    <lineage>
        <taxon>Bacteria</taxon>
        <taxon>Pseudomonadati</taxon>
        <taxon>Pseudomonadota</taxon>
        <taxon>Betaproteobacteria</taxon>
        <taxon>Nitrosomonadales</taxon>
        <taxon>Methylophilaceae</taxon>
        <taxon>Methylobacillus</taxon>
    </lineage>
</organism>
<keyword evidence="1" id="KW-0472">Membrane</keyword>
<evidence type="ECO:0000313" key="4">
    <source>
        <dbReference type="EMBL" id="SNR63742.1"/>
    </source>
</evidence>
<dbReference type="PANTHER" id="PTHR38038:SF1">
    <property type="entry name" value="PENICILLIN-BINDING PROTEIN ACTIVATOR LPOA"/>
    <property type="match status" value="1"/>
</dbReference>
<dbReference type="Proteomes" id="UP000198305">
    <property type="component" value="Unassembled WGS sequence"/>
</dbReference>
<dbReference type="CDD" id="cd06339">
    <property type="entry name" value="PBP1_YraM_LppC_lipoprotein-like"/>
    <property type="match status" value="1"/>
</dbReference>
<dbReference type="Gene3D" id="1.25.40.650">
    <property type="match status" value="1"/>
</dbReference>
<dbReference type="GO" id="GO:0031241">
    <property type="term" value="C:periplasmic side of cell outer membrane"/>
    <property type="evidence" value="ECO:0007669"/>
    <property type="project" value="TreeGrafter"/>
</dbReference>
<dbReference type="InterPro" id="IPR007443">
    <property type="entry name" value="LpoA"/>
</dbReference>
<dbReference type="SUPFAM" id="SSF53822">
    <property type="entry name" value="Periplasmic binding protein-like I"/>
    <property type="match status" value="1"/>
</dbReference>
<dbReference type="OrthoDB" id="9152130at2"/>
<dbReference type="Pfam" id="PF04348">
    <property type="entry name" value="LppC"/>
    <property type="match status" value="2"/>
</dbReference>
<evidence type="ECO:0000256" key="1">
    <source>
        <dbReference type="ARBA" id="ARBA00023136"/>
    </source>
</evidence>
<dbReference type="AlphaFoldDB" id="A0A238XYE2"/>
<evidence type="ECO:0008006" key="6">
    <source>
        <dbReference type="Google" id="ProtNLM"/>
    </source>
</evidence>
<sequence>MTQRLLTLLCLSWLLLVLTTHATAAPADTHTAPEAQFRSGVTCLQNQDAACARLALNKIPSQSAYAKVLAGAIAVSEQDFDTAFSLLLPLHSSTTLHDEAAAILHSSLAIAYDNQADTLRALEQRTAAERFLQSDEQLHQHHTAIWHQLSTLPRDELVTIRGESPDTVVQGWIDLALAAKEQEGDALKNWPNFYPGHPAADGFSQELLTQRPTSPSGHNTTATTQTGTIAILLPFSVDMYYPVSDAIMQGFSAAQAQAGDHRELRIYASTDDPASINDLYQQIQADNVDMMLGPLTRDEISHLSQQSPPSFPVLALNQADDTADQQQNIYLYGQSLETEIAQIISTAQRLGMQSATIVAGNSPLSERMAQLFNVMWQDAGGHTITPPTPTEDENADSETSDAQPQANPNPADMIFLAANSEEASRIRPHLDTATPTFSISHIYSGMAQDPDNSALNAIRFLDMPWLLQPDAKQFSMFKEAASGLPPGEMQRWFALGADAYRILDHLNRNPEQALTFQGLTGKIEISTDGRIHRTLATGRFSTEGVILETMP</sequence>
<reference evidence="5" key="1">
    <citation type="submission" date="2017-06" db="EMBL/GenBank/DDBJ databases">
        <authorList>
            <person name="Varghese N."/>
            <person name="Submissions S."/>
        </authorList>
    </citation>
    <scope>NUCLEOTIDE SEQUENCE [LARGE SCALE GENOMIC DNA]</scope>
    <source>
        <strain evidence="5">Ca-68</strain>
    </source>
</reference>
<accession>A0A238XYE2</accession>
<dbReference type="GO" id="GO:0009252">
    <property type="term" value="P:peptidoglycan biosynthetic process"/>
    <property type="evidence" value="ECO:0007669"/>
    <property type="project" value="TreeGrafter"/>
</dbReference>
<dbReference type="GO" id="GO:0030234">
    <property type="term" value="F:enzyme regulator activity"/>
    <property type="evidence" value="ECO:0007669"/>
    <property type="project" value="TreeGrafter"/>
</dbReference>
<dbReference type="InterPro" id="IPR028082">
    <property type="entry name" value="Peripla_BP_I"/>
</dbReference>
<feature type="signal peptide" evidence="3">
    <location>
        <begin position="1"/>
        <end position="24"/>
    </location>
</feature>
<gene>
    <name evidence="4" type="ORF">SAMN05192560_0286</name>
</gene>